<evidence type="ECO:0000259" key="6">
    <source>
        <dbReference type="PROSITE" id="PS51722"/>
    </source>
</evidence>
<dbReference type="PROSITE" id="PS51722">
    <property type="entry name" value="G_TR_2"/>
    <property type="match status" value="1"/>
</dbReference>
<dbReference type="InterPro" id="IPR047872">
    <property type="entry name" value="EFG_IV"/>
</dbReference>
<dbReference type="GO" id="GO:0032790">
    <property type="term" value="P:ribosome disassembly"/>
    <property type="evidence" value="ECO:0007669"/>
    <property type="project" value="TreeGrafter"/>
</dbReference>
<dbReference type="FunFam" id="3.30.70.240:FF:000001">
    <property type="entry name" value="Elongation factor G"/>
    <property type="match status" value="1"/>
</dbReference>
<dbReference type="FunFam" id="2.40.30.10:FF:000006">
    <property type="entry name" value="Elongation factor G"/>
    <property type="match status" value="1"/>
</dbReference>
<dbReference type="InterPro" id="IPR041095">
    <property type="entry name" value="EFG_II"/>
</dbReference>
<keyword evidence="2" id="KW-0547">Nucleotide-binding</keyword>
<dbReference type="SUPFAM" id="SSF54211">
    <property type="entry name" value="Ribosomal protein S5 domain 2-like"/>
    <property type="match status" value="1"/>
</dbReference>
<protein>
    <recommendedName>
        <fullName evidence="4">Elongation factor G</fullName>
    </recommendedName>
</protein>
<dbReference type="Pfam" id="PF00679">
    <property type="entry name" value="EFG_C"/>
    <property type="match status" value="1"/>
</dbReference>
<dbReference type="InterPro" id="IPR020568">
    <property type="entry name" value="Ribosomal_Su5_D2-typ_SF"/>
</dbReference>
<dbReference type="SMART" id="SM00838">
    <property type="entry name" value="EFG_C"/>
    <property type="match status" value="1"/>
</dbReference>
<dbReference type="Pfam" id="PF03764">
    <property type="entry name" value="EFG_IV"/>
    <property type="match status" value="1"/>
</dbReference>
<dbReference type="Gene3D" id="3.40.50.300">
    <property type="entry name" value="P-loop containing nucleotide triphosphate hydrolases"/>
    <property type="match status" value="1"/>
</dbReference>
<dbReference type="InterPro" id="IPR027417">
    <property type="entry name" value="P-loop_NTPase"/>
</dbReference>
<evidence type="ECO:0000313" key="8">
    <source>
        <dbReference type="Proteomes" id="UP000315534"/>
    </source>
</evidence>
<dbReference type="Gene3D" id="3.30.70.870">
    <property type="entry name" value="Elongation Factor G (Translational Gtpase), domain 3"/>
    <property type="match status" value="1"/>
</dbReference>
<dbReference type="GO" id="GO:0003924">
    <property type="term" value="F:GTPase activity"/>
    <property type="evidence" value="ECO:0007669"/>
    <property type="project" value="InterPro"/>
</dbReference>
<keyword evidence="7" id="KW-0251">Elongation factor</keyword>
<accession>A0A523XKU2</accession>
<dbReference type="CDD" id="cd01434">
    <property type="entry name" value="EFG_mtEFG1_IV"/>
    <property type="match status" value="1"/>
</dbReference>
<dbReference type="InterPro" id="IPR005225">
    <property type="entry name" value="Small_GTP-bd"/>
</dbReference>
<dbReference type="InterPro" id="IPR000640">
    <property type="entry name" value="EFG_V-like"/>
</dbReference>
<reference evidence="7 8" key="1">
    <citation type="submission" date="2019-03" db="EMBL/GenBank/DDBJ databases">
        <title>Metabolic potential of uncultured bacteria and archaea associated with petroleum seepage in deep-sea sediments.</title>
        <authorList>
            <person name="Dong X."/>
            <person name="Hubert C."/>
        </authorList>
    </citation>
    <scope>NUCLEOTIDE SEQUENCE [LARGE SCALE GENOMIC DNA]</scope>
    <source>
        <strain evidence="7">E29_bin36</strain>
    </source>
</reference>
<dbReference type="NCBIfam" id="NF009891">
    <property type="entry name" value="PRK13351.1-1"/>
    <property type="match status" value="1"/>
</dbReference>
<evidence type="ECO:0000256" key="1">
    <source>
        <dbReference type="ARBA" id="ARBA00005870"/>
    </source>
</evidence>
<dbReference type="InterPro" id="IPR009022">
    <property type="entry name" value="EFG_III"/>
</dbReference>
<dbReference type="SUPFAM" id="SSF50447">
    <property type="entry name" value="Translation proteins"/>
    <property type="match status" value="1"/>
</dbReference>
<evidence type="ECO:0000256" key="3">
    <source>
        <dbReference type="ARBA" id="ARBA00023134"/>
    </source>
</evidence>
<evidence type="ECO:0000256" key="5">
    <source>
        <dbReference type="SAM" id="MobiDB-lite"/>
    </source>
</evidence>
<dbReference type="InterPro" id="IPR004540">
    <property type="entry name" value="Transl_elong_EFG/EF2"/>
</dbReference>
<comment type="similarity">
    <text evidence="1">Belongs to the TRAFAC class translation factor GTPase superfamily. Classic translation factor GTPase family. EF-G/EF-2 subfamily.</text>
</comment>
<dbReference type="Gene3D" id="2.40.30.10">
    <property type="entry name" value="Translation factors"/>
    <property type="match status" value="1"/>
</dbReference>
<dbReference type="PRINTS" id="PR00315">
    <property type="entry name" value="ELONGATNFCT"/>
</dbReference>
<name>A0A523XKU2_UNCT6</name>
<proteinExistence type="inferred from homology"/>
<keyword evidence="3" id="KW-0342">GTP-binding</keyword>
<feature type="compositionally biased region" description="Basic and acidic residues" evidence="5">
    <location>
        <begin position="276"/>
        <end position="294"/>
    </location>
</feature>
<evidence type="ECO:0000313" key="7">
    <source>
        <dbReference type="EMBL" id="TET79825.1"/>
    </source>
</evidence>
<dbReference type="InterPro" id="IPR035649">
    <property type="entry name" value="EFG_V"/>
</dbReference>
<dbReference type="Gene3D" id="3.30.70.240">
    <property type="match status" value="1"/>
</dbReference>
<dbReference type="NCBIfam" id="TIGR00484">
    <property type="entry name" value="EF-G"/>
    <property type="match status" value="1"/>
</dbReference>
<dbReference type="GO" id="GO:0005525">
    <property type="term" value="F:GTP binding"/>
    <property type="evidence" value="ECO:0007669"/>
    <property type="project" value="UniProtKB-UniRule"/>
</dbReference>
<feature type="region of interest" description="Disordered" evidence="5">
    <location>
        <begin position="272"/>
        <end position="294"/>
    </location>
</feature>
<dbReference type="SUPFAM" id="SSF54980">
    <property type="entry name" value="EF-G C-terminal domain-like"/>
    <property type="match status" value="2"/>
</dbReference>
<dbReference type="InterPro" id="IPR005517">
    <property type="entry name" value="Transl_elong_EFG/EF2_IV"/>
</dbReference>
<gene>
    <name evidence="7" type="primary">fusA</name>
    <name evidence="7" type="ORF">E3J38_06690</name>
</gene>
<dbReference type="InterPro" id="IPR053905">
    <property type="entry name" value="EF-G-like_DII"/>
</dbReference>
<dbReference type="InterPro" id="IPR014721">
    <property type="entry name" value="Ribsml_uS5_D2-typ_fold_subgr"/>
</dbReference>
<comment type="caution">
    <text evidence="7">The sequence shown here is derived from an EMBL/GenBank/DDBJ whole genome shotgun (WGS) entry which is preliminary data.</text>
</comment>
<dbReference type="CDD" id="cd04170">
    <property type="entry name" value="EF-G_bact"/>
    <property type="match status" value="1"/>
</dbReference>
<dbReference type="NCBIfam" id="NF009381">
    <property type="entry name" value="PRK12740.1-5"/>
    <property type="match status" value="1"/>
</dbReference>
<dbReference type="Gene3D" id="3.30.230.10">
    <property type="match status" value="1"/>
</dbReference>
<evidence type="ECO:0000256" key="4">
    <source>
        <dbReference type="NCBIfam" id="TIGR00484"/>
    </source>
</evidence>
<dbReference type="FunFam" id="3.30.230.10:FF:000003">
    <property type="entry name" value="Elongation factor G"/>
    <property type="match status" value="1"/>
</dbReference>
<dbReference type="CDD" id="cd04088">
    <property type="entry name" value="EFG_mtEFG_II"/>
    <property type="match status" value="1"/>
</dbReference>
<dbReference type="NCBIfam" id="TIGR00231">
    <property type="entry name" value="small_GTP"/>
    <property type="match status" value="1"/>
</dbReference>
<dbReference type="PANTHER" id="PTHR43261">
    <property type="entry name" value="TRANSLATION ELONGATION FACTOR G-RELATED"/>
    <property type="match status" value="1"/>
</dbReference>
<feature type="domain" description="Tr-type G" evidence="6">
    <location>
        <begin position="7"/>
        <end position="277"/>
    </location>
</feature>
<dbReference type="PANTHER" id="PTHR43261:SF6">
    <property type="entry name" value="ELONGATION FACTOR G-LIKE PROTEIN"/>
    <property type="match status" value="1"/>
</dbReference>
<dbReference type="SUPFAM" id="SSF52540">
    <property type="entry name" value="P-loop containing nucleoside triphosphate hydrolases"/>
    <property type="match status" value="1"/>
</dbReference>
<dbReference type="CDD" id="cd03713">
    <property type="entry name" value="EFG_mtEFG_C"/>
    <property type="match status" value="1"/>
</dbReference>
<dbReference type="InterPro" id="IPR009000">
    <property type="entry name" value="Transl_B-barrel_sf"/>
</dbReference>
<evidence type="ECO:0000256" key="2">
    <source>
        <dbReference type="ARBA" id="ARBA00022741"/>
    </source>
</evidence>
<keyword evidence="7" id="KW-0648">Protein biosynthesis</keyword>
<dbReference type="AlphaFoldDB" id="A0A523XKU2"/>
<dbReference type="NCBIfam" id="NF009379">
    <property type="entry name" value="PRK12740.1-3"/>
    <property type="match status" value="1"/>
</dbReference>
<organism evidence="7 8">
    <name type="scientific">candidate division TA06 bacterium</name>
    <dbReference type="NCBI Taxonomy" id="2250710"/>
    <lineage>
        <taxon>Bacteria</taxon>
        <taxon>Bacteria division TA06</taxon>
    </lineage>
</organism>
<sequence>MKDYNIENIRNICLASHGGSGKTTLAEAMLYDAKATTRLGKVDAGNSIMDYDQDEIDRKCSINLSLAHFNWKGKFLNLIDTPGYADFMGERIAGMRVADSCIIVIDVASGLEVGTEMAWQEADKMNLPRILFVNKMTKENVNFREILEKIIERFGTSVLPVQIPIGSGSSFKGVVDLIEEKAITYENGKMTESEIPDDMKESFESFKEKMVESVAETEDSLTEKYLDKGPSREEVITGLKTGVTSGKLFPVLCGDALSSAGVDRLLDGISKYLPSPKDRPPITGKDKSATRETSPDAPLSALVFKTLVEPHVGELNLVRVYSGVLSSGREVINSTKGSAEKISQIFLFKGKERIEVKEIKAGNIGALVKLKNTRTGDTLADKGNPIVLEGIDFPRPAASIAIVPRTKADEDKVSSGLARIAEEDPTFSVKYDAELKQTLIYGLGELHLEVVVSRLRRKFGVDMELVKPRIPYRETVRRKVEVQGKYKKQSGGRGQYGDVWVRFEPLKRGSGFEFVNGVVGGSIPSKYIPSVEKGIRGAMQKGVIAGYPTVDLKATAYDGSYHSVDSSDIAFKIAGSLAFKKGQETAGSYLLEPISAVEVVIPEEYMGDVMGDLNSRRGKIQGMESEGTLQKIKAAVPQAEMYRYSSQLRSMTQGRGTFSQTFSHYEEVPREIAERIISETAKEKEQEK</sequence>
<dbReference type="SMART" id="SM00889">
    <property type="entry name" value="EFG_IV"/>
    <property type="match status" value="1"/>
</dbReference>
<dbReference type="CDD" id="cd16262">
    <property type="entry name" value="EFG_III"/>
    <property type="match status" value="1"/>
</dbReference>
<dbReference type="InterPro" id="IPR000795">
    <property type="entry name" value="T_Tr_GTP-bd_dom"/>
</dbReference>
<dbReference type="Pfam" id="PF22042">
    <property type="entry name" value="EF-G_D2"/>
    <property type="match status" value="1"/>
</dbReference>
<dbReference type="InterPro" id="IPR035647">
    <property type="entry name" value="EFG_III/V"/>
</dbReference>
<dbReference type="Proteomes" id="UP000315534">
    <property type="component" value="Unassembled WGS sequence"/>
</dbReference>
<dbReference type="GO" id="GO:0003746">
    <property type="term" value="F:translation elongation factor activity"/>
    <property type="evidence" value="ECO:0007669"/>
    <property type="project" value="UniProtKB-UniRule"/>
</dbReference>
<dbReference type="Pfam" id="PF00009">
    <property type="entry name" value="GTP_EFTU"/>
    <property type="match status" value="1"/>
</dbReference>
<dbReference type="EMBL" id="SOIP01000392">
    <property type="protein sequence ID" value="TET79825.1"/>
    <property type="molecule type" value="Genomic_DNA"/>
</dbReference>
<dbReference type="Pfam" id="PF14492">
    <property type="entry name" value="EFG_III"/>
    <property type="match status" value="1"/>
</dbReference>